<dbReference type="Pfam" id="PF00712">
    <property type="entry name" value="DNA_pol3_beta"/>
    <property type="match status" value="1"/>
</dbReference>
<evidence type="ECO:0000256" key="6">
    <source>
        <dbReference type="ARBA" id="ARBA00022695"/>
    </source>
</evidence>
<dbReference type="AlphaFoldDB" id="A0A1I4BKL5"/>
<keyword evidence="16" id="KW-1185">Reference proteome</keyword>
<dbReference type="EMBL" id="FOSL01000010">
    <property type="protein sequence ID" value="SFK68900.1"/>
    <property type="molecule type" value="Genomic_DNA"/>
</dbReference>
<keyword evidence="8" id="KW-0239">DNA-directed DNA polymerase</keyword>
<dbReference type="InterPro" id="IPR001001">
    <property type="entry name" value="DNA_polIII_beta"/>
</dbReference>
<organism evidence="15 16">
    <name type="scientific">Neomesorhizobium albiziae</name>
    <dbReference type="NCBI Taxonomy" id="335020"/>
    <lineage>
        <taxon>Bacteria</taxon>
        <taxon>Pseudomonadati</taxon>
        <taxon>Pseudomonadota</taxon>
        <taxon>Alphaproteobacteria</taxon>
        <taxon>Hyphomicrobiales</taxon>
        <taxon>Phyllobacteriaceae</taxon>
        <taxon>Neomesorhizobium</taxon>
    </lineage>
</organism>
<dbReference type="GO" id="GO:0008408">
    <property type="term" value="F:3'-5' exonuclease activity"/>
    <property type="evidence" value="ECO:0007669"/>
    <property type="project" value="InterPro"/>
</dbReference>
<dbReference type="Gene3D" id="3.10.150.10">
    <property type="entry name" value="DNA Polymerase III, subunit A, domain 2"/>
    <property type="match status" value="1"/>
</dbReference>
<dbReference type="OrthoDB" id="8421503at2"/>
<keyword evidence="9" id="KW-0238">DNA-binding</keyword>
<gene>
    <name evidence="15" type="ORF">SAMN04488498_110191</name>
</gene>
<protein>
    <recommendedName>
        <fullName evidence="3">Beta sliding clamp</fullName>
    </recommendedName>
    <alternativeName>
        <fullName evidence="11">Beta-clamp processivity factor</fullName>
    </alternativeName>
    <alternativeName>
        <fullName evidence="10">DNA polymerase III beta sliding clamp subunit</fullName>
    </alternativeName>
</protein>
<dbReference type="Gene3D" id="3.70.10.10">
    <property type="match status" value="1"/>
</dbReference>
<sequence>MTLALDPKILAAVHSALKSIPDRRNVIPVCGMYHLEAGDAGIIVTATDCDIEASLTVECAAEFAPVCVPPFLIEASGGLAGAEVKIAIDERQAVATSGRARFAAPVLPGEDFPKFRPSFDSRVEIGGGDLAGIIEAAVTAAAFSEARYYLEGVFLRTEGGRLHAVATDGHRLHTTSIVAPQGMALNTGIIIPTKAANEIARLSRKAAGNTVVLETCERAIAITAGGERVASKLIDGTFPDWRRVVPAPGDIAATFDLTEMLAALDRVMKIQAINEAATKAKNKAGAVRISDDGEFLTITAAGTDNAEAHDAVRAEFTGSFGVRGVSAKYLSATLGAMKERGADTATINSPDGGSPMRIESPTDEDFLAVVMPMRV</sequence>
<dbReference type="CDD" id="cd00140">
    <property type="entry name" value="beta_clamp"/>
    <property type="match status" value="1"/>
</dbReference>
<feature type="domain" description="DNA polymerase III beta sliding clamp N-terminal" evidence="12">
    <location>
        <begin position="8"/>
        <end position="114"/>
    </location>
</feature>
<evidence type="ECO:0000256" key="2">
    <source>
        <dbReference type="ARBA" id="ARBA00010752"/>
    </source>
</evidence>
<keyword evidence="7" id="KW-0235">DNA replication</keyword>
<dbReference type="InterPro" id="IPR022634">
    <property type="entry name" value="DNA_polIII_beta_N"/>
</dbReference>
<dbReference type="PANTHER" id="PTHR30478">
    <property type="entry name" value="DNA POLYMERASE III SUBUNIT BETA"/>
    <property type="match status" value="1"/>
</dbReference>
<evidence type="ECO:0000313" key="15">
    <source>
        <dbReference type="EMBL" id="SFK68900.1"/>
    </source>
</evidence>
<dbReference type="PANTHER" id="PTHR30478:SF0">
    <property type="entry name" value="BETA SLIDING CLAMP"/>
    <property type="match status" value="1"/>
</dbReference>
<evidence type="ECO:0000256" key="10">
    <source>
        <dbReference type="ARBA" id="ARBA00030988"/>
    </source>
</evidence>
<dbReference type="NCBIfam" id="TIGR00663">
    <property type="entry name" value="dnan"/>
    <property type="match status" value="1"/>
</dbReference>
<evidence type="ECO:0000259" key="14">
    <source>
        <dbReference type="Pfam" id="PF02768"/>
    </source>
</evidence>
<dbReference type="SMART" id="SM00480">
    <property type="entry name" value="POL3Bc"/>
    <property type="match status" value="1"/>
</dbReference>
<evidence type="ECO:0000256" key="9">
    <source>
        <dbReference type="ARBA" id="ARBA00023125"/>
    </source>
</evidence>
<keyword evidence="6" id="KW-0548">Nucleotidyltransferase</keyword>
<feature type="domain" description="DNA polymerase III beta sliding clamp C-terminal" evidence="14">
    <location>
        <begin position="244"/>
        <end position="374"/>
    </location>
</feature>
<evidence type="ECO:0000256" key="5">
    <source>
        <dbReference type="ARBA" id="ARBA00022679"/>
    </source>
</evidence>
<accession>A0A1I4BKL5</accession>
<proteinExistence type="inferred from homology"/>
<dbReference type="InterPro" id="IPR046938">
    <property type="entry name" value="DNA_clamp_sf"/>
</dbReference>
<evidence type="ECO:0000259" key="12">
    <source>
        <dbReference type="Pfam" id="PF00712"/>
    </source>
</evidence>
<evidence type="ECO:0000313" key="16">
    <source>
        <dbReference type="Proteomes" id="UP000323300"/>
    </source>
</evidence>
<dbReference type="GO" id="GO:0003887">
    <property type="term" value="F:DNA-directed DNA polymerase activity"/>
    <property type="evidence" value="ECO:0007669"/>
    <property type="project" value="UniProtKB-KW"/>
</dbReference>
<evidence type="ECO:0000256" key="1">
    <source>
        <dbReference type="ARBA" id="ARBA00004496"/>
    </source>
</evidence>
<reference evidence="15 16" key="1">
    <citation type="submission" date="2016-10" db="EMBL/GenBank/DDBJ databases">
        <authorList>
            <person name="Varghese N."/>
            <person name="Submissions S."/>
        </authorList>
    </citation>
    <scope>NUCLEOTIDE SEQUENCE [LARGE SCALE GENOMIC DNA]</scope>
    <source>
        <strain evidence="15 16">DSM 21822</strain>
    </source>
</reference>
<comment type="subcellular location">
    <subcellularLocation>
        <location evidence="1">Cytoplasm</location>
    </subcellularLocation>
</comment>
<evidence type="ECO:0000256" key="8">
    <source>
        <dbReference type="ARBA" id="ARBA00022932"/>
    </source>
</evidence>
<dbReference type="Pfam" id="PF02768">
    <property type="entry name" value="DNA_pol3_beta_3"/>
    <property type="match status" value="1"/>
</dbReference>
<dbReference type="Proteomes" id="UP000323300">
    <property type="component" value="Unassembled WGS sequence"/>
</dbReference>
<dbReference type="GO" id="GO:0009360">
    <property type="term" value="C:DNA polymerase III complex"/>
    <property type="evidence" value="ECO:0007669"/>
    <property type="project" value="InterPro"/>
</dbReference>
<feature type="domain" description="DNA polymerase III beta sliding clamp central" evidence="13">
    <location>
        <begin position="129"/>
        <end position="240"/>
    </location>
</feature>
<dbReference type="GO" id="GO:0005737">
    <property type="term" value="C:cytoplasm"/>
    <property type="evidence" value="ECO:0007669"/>
    <property type="project" value="UniProtKB-SubCell"/>
</dbReference>
<dbReference type="RefSeq" id="WP_149761431.1">
    <property type="nucleotide sequence ID" value="NZ_BSPE01000007.1"/>
</dbReference>
<keyword evidence="5" id="KW-0808">Transferase</keyword>
<comment type="similarity">
    <text evidence="2">Belongs to the beta sliding clamp family.</text>
</comment>
<dbReference type="InterPro" id="IPR022637">
    <property type="entry name" value="DNA_polIII_beta_cen"/>
</dbReference>
<dbReference type="SUPFAM" id="SSF55979">
    <property type="entry name" value="DNA clamp"/>
    <property type="match status" value="3"/>
</dbReference>
<evidence type="ECO:0000256" key="7">
    <source>
        <dbReference type="ARBA" id="ARBA00022705"/>
    </source>
</evidence>
<evidence type="ECO:0000256" key="11">
    <source>
        <dbReference type="ARBA" id="ARBA00033276"/>
    </source>
</evidence>
<evidence type="ECO:0000256" key="3">
    <source>
        <dbReference type="ARBA" id="ARBA00021035"/>
    </source>
</evidence>
<dbReference type="GO" id="GO:0003677">
    <property type="term" value="F:DNA binding"/>
    <property type="evidence" value="ECO:0007669"/>
    <property type="project" value="UniProtKB-KW"/>
</dbReference>
<keyword evidence="4" id="KW-0963">Cytoplasm</keyword>
<dbReference type="InterPro" id="IPR022635">
    <property type="entry name" value="DNA_polIII_beta_C"/>
</dbReference>
<dbReference type="GO" id="GO:0006271">
    <property type="term" value="P:DNA strand elongation involved in DNA replication"/>
    <property type="evidence" value="ECO:0007669"/>
    <property type="project" value="TreeGrafter"/>
</dbReference>
<name>A0A1I4BKL5_9HYPH</name>
<evidence type="ECO:0000256" key="4">
    <source>
        <dbReference type="ARBA" id="ARBA00022490"/>
    </source>
</evidence>
<dbReference type="Pfam" id="PF02767">
    <property type="entry name" value="DNA_pol3_beta_2"/>
    <property type="match status" value="1"/>
</dbReference>
<evidence type="ECO:0000259" key="13">
    <source>
        <dbReference type="Pfam" id="PF02767"/>
    </source>
</evidence>